<dbReference type="Proteomes" id="UP000001396">
    <property type="component" value="Unassembled WGS sequence"/>
</dbReference>
<dbReference type="OMA" id="ESERIYW"/>
<evidence type="ECO:0000256" key="4">
    <source>
        <dbReference type="SAM" id="MobiDB-lite"/>
    </source>
</evidence>
<evidence type="ECO:0000259" key="6">
    <source>
        <dbReference type="PROSITE" id="PS51460"/>
    </source>
</evidence>
<dbReference type="InterPro" id="IPR001849">
    <property type="entry name" value="PH_domain"/>
</dbReference>
<dbReference type="GO" id="GO:0008017">
    <property type="term" value="F:microtubule binding"/>
    <property type="evidence" value="ECO:0007669"/>
    <property type="project" value="InterPro"/>
</dbReference>
<feature type="domain" description="PH" evidence="5">
    <location>
        <begin position="2"/>
        <end position="105"/>
    </location>
</feature>
<protein>
    <recommendedName>
        <fullName evidence="9">PH domain-containing protein</fullName>
    </recommendedName>
</protein>
<dbReference type="PROSITE" id="PS50003">
    <property type="entry name" value="PH_DOMAIN"/>
    <property type="match status" value="1"/>
</dbReference>
<dbReference type="PROSITE" id="PS51460">
    <property type="entry name" value="GAR"/>
    <property type="match status" value="1"/>
</dbReference>
<dbReference type="Gene3D" id="3.30.920.20">
    <property type="entry name" value="Gas2-like domain"/>
    <property type="match status" value="1"/>
</dbReference>
<evidence type="ECO:0008006" key="9">
    <source>
        <dbReference type="Google" id="ProtNLM"/>
    </source>
</evidence>
<dbReference type="InterPro" id="IPR003108">
    <property type="entry name" value="GAR_dom"/>
</dbReference>
<dbReference type="Gene3D" id="2.30.29.30">
    <property type="entry name" value="Pleckstrin-homology domain (PH domain)/Phosphotyrosine-binding domain (PTB)"/>
    <property type="match status" value="1"/>
</dbReference>
<name>D3BC32_HETP5</name>
<dbReference type="GO" id="GO:0005856">
    <property type="term" value="C:cytoskeleton"/>
    <property type="evidence" value="ECO:0007669"/>
    <property type="project" value="UniProtKB-SubCell"/>
</dbReference>
<accession>D3BC32</accession>
<evidence type="ECO:0000256" key="1">
    <source>
        <dbReference type="ARBA" id="ARBA00004245"/>
    </source>
</evidence>
<dbReference type="SUPFAM" id="SSF50729">
    <property type="entry name" value="PH domain-like"/>
    <property type="match status" value="1"/>
</dbReference>
<comment type="subcellular location">
    <subcellularLocation>
        <location evidence="1">Cytoplasm</location>
        <location evidence="1">Cytoskeleton</location>
    </subcellularLocation>
</comment>
<dbReference type="Pfam" id="PF02187">
    <property type="entry name" value="GAS2"/>
    <property type="match status" value="1"/>
</dbReference>
<reference evidence="7 8" key="1">
    <citation type="journal article" date="2011" name="Genome Res.">
        <title>Phylogeny-wide analysis of social amoeba genomes highlights ancient origins for complex intercellular communication.</title>
        <authorList>
            <person name="Heidel A.J."/>
            <person name="Lawal H.M."/>
            <person name="Felder M."/>
            <person name="Schilde C."/>
            <person name="Helps N.R."/>
            <person name="Tunggal B."/>
            <person name="Rivero F."/>
            <person name="John U."/>
            <person name="Schleicher M."/>
            <person name="Eichinger L."/>
            <person name="Platzer M."/>
            <person name="Noegel A.A."/>
            <person name="Schaap P."/>
            <person name="Gloeckner G."/>
        </authorList>
    </citation>
    <scope>NUCLEOTIDE SEQUENCE [LARGE SCALE GENOMIC DNA]</scope>
    <source>
        <strain evidence="8">ATCC 26659 / Pp 5 / PN500</strain>
    </source>
</reference>
<evidence type="ECO:0000313" key="7">
    <source>
        <dbReference type="EMBL" id="EFA81215.1"/>
    </source>
</evidence>
<keyword evidence="2" id="KW-0963">Cytoplasm</keyword>
<dbReference type="GeneID" id="31361538"/>
<dbReference type="Pfam" id="PF00169">
    <property type="entry name" value="PH"/>
    <property type="match status" value="1"/>
</dbReference>
<sequence length="781" mass="90398">MPSALQGYLFKLGVKGVLKLYKKRWCILPENEDVLYYYTSKVELKLCGSIKLREILHTSVSKNSALNSGSTWGFELTTPGRVYSVYASSEQDRIYWIEGITARINIIKKKADDPSSNPVVHDGTPQKIKLISSYTGNNNTANSSSPTAQMLLELLDSDDGGSSESSISKRSREKQLEKENEVKDNLIEKLEEEKQAFAKYAKELEEEKQALQSENDKILQKLEESNDLERYQLQIKQLEKEREEMTDDLKALEGELEEERNNRMKLLSEKQSMQMNFSQEKNDLIQKAEDSESGKKKAIELMQSGQYLRPNENQLSNKKKYNWPKVLISIDRHIFQYRKQRDSYFIVNINLRRFLDESLRASGKYDNPLIRFRDGLDVLEKYLKSFERNGEVLEKMVAIVKNEIKQCLGFVVDGQKFTDENDSELESFVDLMAVREISETDSLLMDKKSLKYPLDKLSTELQALQISHGQTEMDQFSESYEQWSQLYDKGEQRIKRCMEIFKKVAKETESSPVYLESADPFDLKIETLLNRLEPYLEEDSTNNIAQLIDNPDELNEKAQSLVTELQSQTQQLKNDFNKSTGYQSECQEVLMDIDKQTELTSNELEEPIAKHRPDIQKWHDQRSDMVVQIQKIIIKLLELKKKMILIRSLSELQSKGGVEYVANENDQLDIMVESVIHSLHNDDDEIRGLIPPNFQRVSEGLYQFGSRRINTSILSGNLVVRVGGGFQTFEEFVHKYGRSETIKILRQSSNSASLVRSTHMTPDKRFQSHIRFGSVLYFFRI</sequence>
<organism evidence="7 8">
    <name type="scientific">Heterostelium pallidum (strain ATCC 26659 / Pp 5 / PN500)</name>
    <name type="common">Cellular slime mold</name>
    <name type="synonym">Polysphondylium pallidum</name>
    <dbReference type="NCBI Taxonomy" id="670386"/>
    <lineage>
        <taxon>Eukaryota</taxon>
        <taxon>Amoebozoa</taxon>
        <taxon>Evosea</taxon>
        <taxon>Eumycetozoa</taxon>
        <taxon>Dictyostelia</taxon>
        <taxon>Acytosteliales</taxon>
        <taxon>Acytosteliaceae</taxon>
        <taxon>Heterostelium</taxon>
    </lineage>
</organism>
<evidence type="ECO:0000256" key="3">
    <source>
        <dbReference type="ARBA" id="ARBA00023212"/>
    </source>
</evidence>
<dbReference type="InParanoid" id="D3BC32"/>
<gene>
    <name evidence="7" type="ORF">PPL_06054</name>
</gene>
<evidence type="ECO:0000256" key="2">
    <source>
        <dbReference type="ARBA" id="ARBA00022490"/>
    </source>
</evidence>
<feature type="domain" description="GAR" evidence="6">
    <location>
        <begin position="663"/>
        <end position="740"/>
    </location>
</feature>
<dbReference type="EMBL" id="ADBJ01000026">
    <property type="protein sequence ID" value="EFA81215.1"/>
    <property type="molecule type" value="Genomic_DNA"/>
</dbReference>
<dbReference type="InterPro" id="IPR051707">
    <property type="entry name" value="PI-Interact_SigTrans_Reg"/>
</dbReference>
<dbReference type="PANTHER" id="PTHR14336">
    <property type="entry name" value="TANDEM PH DOMAIN CONTAINING PROTEIN"/>
    <property type="match status" value="1"/>
</dbReference>
<proteinExistence type="predicted"/>
<feature type="region of interest" description="Disordered" evidence="4">
    <location>
        <begin position="156"/>
        <end position="181"/>
    </location>
</feature>
<dbReference type="SMART" id="SM00233">
    <property type="entry name" value="PH"/>
    <property type="match status" value="1"/>
</dbReference>
<dbReference type="RefSeq" id="XP_020433333.1">
    <property type="nucleotide sequence ID" value="XM_020576921.1"/>
</dbReference>
<evidence type="ECO:0000259" key="5">
    <source>
        <dbReference type="PROSITE" id="PS50003"/>
    </source>
</evidence>
<keyword evidence="3" id="KW-0206">Cytoskeleton</keyword>
<comment type="caution">
    <text evidence="7">The sequence shown here is derived from an EMBL/GenBank/DDBJ whole genome shotgun (WGS) entry which is preliminary data.</text>
</comment>
<keyword evidence="8" id="KW-1185">Reference proteome</keyword>
<dbReference type="STRING" id="670386.D3BC32"/>
<dbReference type="InterPro" id="IPR036534">
    <property type="entry name" value="GAR_dom_sf"/>
</dbReference>
<dbReference type="InterPro" id="IPR011993">
    <property type="entry name" value="PH-like_dom_sf"/>
</dbReference>
<dbReference type="SUPFAM" id="SSF143575">
    <property type="entry name" value="GAS2 domain-like"/>
    <property type="match status" value="1"/>
</dbReference>
<evidence type="ECO:0000313" key="8">
    <source>
        <dbReference type="Proteomes" id="UP000001396"/>
    </source>
</evidence>
<dbReference type="AlphaFoldDB" id="D3BC32"/>